<dbReference type="Proteomes" id="UP000287166">
    <property type="component" value="Unassembled WGS sequence"/>
</dbReference>
<evidence type="ECO:0000259" key="2">
    <source>
        <dbReference type="Pfam" id="PF07859"/>
    </source>
</evidence>
<dbReference type="PANTHER" id="PTHR48081">
    <property type="entry name" value="AB HYDROLASE SUPERFAMILY PROTEIN C4A8.06C"/>
    <property type="match status" value="1"/>
</dbReference>
<dbReference type="GeneID" id="38779757"/>
<dbReference type="Pfam" id="PF07859">
    <property type="entry name" value="Abhydrolase_3"/>
    <property type="match status" value="1"/>
</dbReference>
<accession>A0A401GL05</accession>
<protein>
    <submittedName>
        <fullName evidence="3">AB hydrolase superfamily protein</fullName>
    </submittedName>
</protein>
<dbReference type="InterPro" id="IPR013094">
    <property type="entry name" value="AB_hydrolase_3"/>
</dbReference>
<evidence type="ECO:0000256" key="1">
    <source>
        <dbReference type="ARBA" id="ARBA00022801"/>
    </source>
</evidence>
<reference evidence="3 4" key="1">
    <citation type="journal article" date="2018" name="Sci. Rep.">
        <title>Genome sequence of the cauliflower mushroom Sparassis crispa (Hanabiratake) and its association with beneficial usage.</title>
        <authorList>
            <person name="Kiyama R."/>
            <person name="Furutani Y."/>
            <person name="Kawaguchi K."/>
            <person name="Nakanishi T."/>
        </authorList>
    </citation>
    <scope>NUCLEOTIDE SEQUENCE [LARGE SCALE GENOMIC DNA]</scope>
</reference>
<evidence type="ECO:0000313" key="4">
    <source>
        <dbReference type="Proteomes" id="UP000287166"/>
    </source>
</evidence>
<proteinExistence type="predicted"/>
<dbReference type="InParanoid" id="A0A401GL05"/>
<dbReference type="STRING" id="139825.A0A401GL05"/>
<name>A0A401GL05_9APHY</name>
<dbReference type="EMBL" id="BFAD01000004">
    <property type="protein sequence ID" value="GBE82840.1"/>
    <property type="molecule type" value="Genomic_DNA"/>
</dbReference>
<keyword evidence="1 3" id="KW-0378">Hydrolase</keyword>
<evidence type="ECO:0000313" key="3">
    <source>
        <dbReference type="EMBL" id="GBE82840.1"/>
    </source>
</evidence>
<comment type="caution">
    <text evidence="3">The sequence shown here is derived from an EMBL/GenBank/DDBJ whole genome shotgun (WGS) entry which is preliminary data.</text>
</comment>
<sequence length="352" mass="39635">MLHDDIRSAVFDSRELALKSHLSIPDPEFLPLIAQVPTIPLEDVKVLRDSQRKWNAQRRESLKDRLPAESAYRVEDHKIAVEDGEITVRCLTPTTGDAEERFPLLIWFHAGAFIFGDLDMDDYYLRIMCVEHHLSIVNVDYRLAPEHVHPIPWEDAYTATKWVVRNGSLLSASFEKGFILGGGSAGASLTVTVACRARDDLFFRETPITGQVLQSPSLLHPDGPVEEKYRSELLSMEQHKDGPLLTRDLIIAMAGMTKLPISDPRYTVLLQPSHTGMPPIYMQVAGMDLLRDEELLYAKLLDQAGVATRVDVYPGVPHFFHYFLPQLTISVKADKDLNNGIRWLLGLTDAKA</sequence>
<organism evidence="3 4">
    <name type="scientific">Sparassis crispa</name>
    <dbReference type="NCBI Taxonomy" id="139825"/>
    <lineage>
        <taxon>Eukaryota</taxon>
        <taxon>Fungi</taxon>
        <taxon>Dikarya</taxon>
        <taxon>Basidiomycota</taxon>
        <taxon>Agaricomycotina</taxon>
        <taxon>Agaricomycetes</taxon>
        <taxon>Polyporales</taxon>
        <taxon>Sparassidaceae</taxon>
        <taxon>Sparassis</taxon>
    </lineage>
</organism>
<feature type="domain" description="Alpha/beta hydrolase fold-3" evidence="2">
    <location>
        <begin position="105"/>
        <end position="321"/>
    </location>
</feature>
<dbReference type="GO" id="GO:0016787">
    <property type="term" value="F:hydrolase activity"/>
    <property type="evidence" value="ECO:0007669"/>
    <property type="project" value="UniProtKB-KW"/>
</dbReference>
<dbReference type="OrthoDB" id="408631at2759"/>
<dbReference type="Gene3D" id="3.40.50.1820">
    <property type="entry name" value="alpha/beta hydrolase"/>
    <property type="match status" value="1"/>
</dbReference>
<keyword evidence="4" id="KW-1185">Reference proteome</keyword>
<dbReference type="PANTHER" id="PTHR48081:SF8">
    <property type="entry name" value="ALPHA_BETA HYDROLASE FOLD-3 DOMAIN-CONTAINING PROTEIN-RELATED"/>
    <property type="match status" value="1"/>
</dbReference>
<dbReference type="InterPro" id="IPR050300">
    <property type="entry name" value="GDXG_lipolytic_enzyme"/>
</dbReference>
<dbReference type="SUPFAM" id="SSF53474">
    <property type="entry name" value="alpha/beta-Hydrolases"/>
    <property type="match status" value="1"/>
</dbReference>
<dbReference type="RefSeq" id="XP_027613753.1">
    <property type="nucleotide sequence ID" value="XM_027757952.1"/>
</dbReference>
<dbReference type="AlphaFoldDB" id="A0A401GL05"/>
<dbReference type="InterPro" id="IPR029058">
    <property type="entry name" value="AB_hydrolase_fold"/>
</dbReference>
<dbReference type="FunCoup" id="A0A401GL05">
    <property type="interactions" value="117"/>
</dbReference>
<gene>
    <name evidence="3" type="ORF">SCP_0412270</name>
</gene>